<name>A0A7J8A7E5_PIPKU</name>
<dbReference type="EMBL" id="JACAGB010000002">
    <property type="protein sequence ID" value="KAF6382442.1"/>
    <property type="molecule type" value="Genomic_DNA"/>
</dbReference>
<evidence type="ECO:0000313" key="1">
    <source>
        <dbReference type="EMBL" id="KAF6382442.1"/>
    </source>
</evidence>
<evidence type="ECO:0000313" key="2">
    <source>
        <dbReference type="Proteomes" id="UP000558488"/>
    </source>
</evidence>
<dbReference type="Proteomes" id="UP000558488">
    <property type="component" value="Unassembled WGS sequence"/>
</dbReference>
<keyword evidence="2" id="KW-1185">Reference proteome</keyword>
<gene>
    <name evidence="1" type="ORF">mPipKuh1_008822</name>
</gene>
<accession>A0A7J8A7E5</accession>
<protein>
    <submittedName>
        <fullName evidence="1">Uncharacterized protein</fullName>
    </submittedName>
</protein>
<reference evidence="1 2" key="1">
    <citation type="journal article" date="2020" name="Nature">
        <title>Six reference-quality genomes reveal evolution of bat adaptations.</title>
        <authorList>
            <person name="Jebb D."/>
            <person name="Huang Z."/>
            <person name="Pippel M."/>
            <person name="Hughes G.M."/>
            <person name="Lavrichenko K."/>
            <person name="Devanna P."/>
            <person name="Winkler S."/>
            <person name="Jermiin L.S."/>
            <person name="Skirmuntt E.C."/>
            <person name="Katzourakis A."/>
            <person name="Burkitt-Gray L."/>
            <person name="Ray D.A."/>
            <person name="Sullivan K.A.M."/>
            <person name="Roscito J.G."/>
            <person name="Kirilenko B.M."/>
            <person name="Davalos L.M."/>
            <person name="Corthals A.P."/>
            <person name="Power M.L."/>
            <person name="Jones G."/>
            <person name="Ransome R.D."/>
            <person name="Dechmann D.K.N."/>
            <person name="Locatelli A.G."/>
            <person name="Puechmaille S.J."/>
            <person name="Fedrigo O."/>
            <person name="Jarvis E.D."/>
            <person name="Hiller M."/>
            <person name="Vernes S.C."/>
            <person name="Myers E.W."/>
            <person name="Teeling E.C."/>
        </authorList>
    </citation>
    <scope>NUCLEOTIDE SEQUENCE [LARGE SCALE GENOMIC DNA]</scope>
    <source>
        <strain evidence="1">MPipKuh1</strain>
        <tissue evidence="1">Flight muscle</tissue>
    </source>
</reference>
<sequence>MLSVQPFIRPVTMTHNDHQGANAPTGRLACCWGLASLDWARQARHTMEPSLAPPLHQWGLSTWPAPFCNPGPLQGMSESCRPPVHLCTRLVVINIITTIYRTQNMNGIQRNSNTNFQYFP</sequence>
<proteinExistence type="predicted"/>
<dbReference type="AlphaFoldDB" id="A0A7J8A7E5"/>
<comment type="caution">
    <text evidence="1">The sequence shown here is derived from an EMBL/GenBank/DDBJ whole genome shotgun (WGS) entry which is preliminary data.</text>
</comment>
<organism evidence="1 2">
    <name type="scientific">Pipistrellus kuhlii</name>
    <name type="common">Kuhl's pipistrelle</name>
    <dbReference type="NCBI Taxonomy" id="59472"/>
    <lineage>
        <taxon>Eukaryota</taxon>
        <taxon>Metazoa</taxon>
        <taxon>Chordata</taxon>
        <taxon>Craniata</taxon>
        <taxon>Vertebrata</taxon>
        <taxon>Euteleostomi</taxon>
        <taxon>Mammalia</taxon>
        <taxon>Eutheria</taxon>
        <taxon>Laurasiatheria</taxon>
        <taxon>Chiroptera</taxon>
        <taxon>Yangochiroptera</taxon>
        <taxon>Vespertilionidae</taxon>
        <taxon>Pipistrellus</taxon>
    </lineage>
</organism>